<dbReference type="EMBL" id="JAAMPC010000010">
    <property type="protein sequence ID" value="KAG2287444.1"/>
    <property type="molecule type" value="Genomic_DNA"/>
</dbReference>
<dbReference type="SUPFAM" id="SSF101690">
    <property type="entry name" value="PAZ domain"/>
    <property type="match status" value="1"/>
</dbReference>
<name>A0A8X7UQS4_BRACI</name>
<dbReference type="Proteomes" id="UP000886595">
    <property type="component" value="Unassembled WGS sequence"/>
</dbReference>
<gene>
    <name evidence="1" type="ORF">Bca52824_047048</name>
</gene>
<reference evidence="1 2" key="1">
    <citation type="submission" date="2020-02" db="EMBL/GenBank/DDBJ databases">
        <authorList>
            <person name="Ma Q."/>
            <person name="Huang Y."/>
            <person name="Song X."/>
            <person name="Pei D."/>
        </authorList>
    </citation>
    <scope>NUCLEOTIDE SEQUENCE [LARGE SCALE GENOMIC DNA]</scope>
    <source>
        <strain evidence="1">Sxm20200214</strain>
        <tissue evidence="1">Leaf</tissue>
    </source>
</reference>
<evidence type="ECO:0000313" key="2">
    <source>
        <dbReference type="Proteomes" id="UP000886595"/>
    </source>
</evidence>
<proteinExistence type="predicted"/>
<accession>A0A8X7UQS4</accession>
<dbReference type="AlphaFoldDB" id="A0A8X7UQS4"/>
<sequence length="60" mass="6929">MEFCLIVSARQYTKGLNDHQATAFRKAYVQSPARRDLYDKIGKLINQMDLQSVHLSLFVV</sequence>
<comment type="caution">
    <text evidence="1">The sequence shown here is derived from an EMBL/GenBank/DDBJ whole genome shotgun (WGS) entry which is preliminary data.</text>
</comment>
<keyword evidence="2" id="KW-1185">Reference proteome</keyword>
<protein>
    <submittedName>
        <fullName evidence="1">Uncharacterized protein</fullName>
    </submittedName>
</protein>
<evidence type="ECO:0000313" key="1">
    <source>
        <dbReference type="EMBL" id="KAG2287444.1"/>
    </source>
</evidence>
<organism evidence="1 2">
    <name type="scientific">Brassica carinata</name>
    <name type="common">Ethiopian mustard</name>
    <name type="synonym">Abyssinian cabbage</name>
    <dbReference type="NCBI Taxonomy" id="52824"/>
    <lineage>
        <taxon>Eukaryota</taxon>
        <taxon>Viridiplantae</taxon>
        <taxon>Streptophyta</taxon>
        <taxon>Embryophyta</taxon>
        <taxon>Tracheophyta</taxon>
        <taxon>Spermatophyta</taxon>
        <taxon>Magnoliopsida</taxon>
        <taxon>eudicotyledons</taxon>
        <taxon>Gunneridae</taxon>
        <taxon>Pentapetalae</taxon>
        <taxon>rosids</taxon>
        <taxon>malvids</taxon>
        <taxon>Brassicales</taxon>
        <taxon>Brassicaceae</taxon>
        <taxon>Brassiceae</taxon>
        <taxon>Brassica</taxon>
    </lineage>
</organism>
<dbReference type="InterPro" id="IPR036085">
    <property type="entry name" value="PAZ_dom_sf"/>
</dbReference>